<protein>
    <recommendedName>
        <fullName evidence="3">DUF4025 domain-containing protein</fullName>
    </recommendedName>
</protein>
<gene>
    <name evidence="1" type="ORF">FE782_30750</name>
</gene>
<comment type="caution">
    <text evidence="1">The sequence shown here is derived from an EMBL/GenBank/DDBJ whole genome shotgun (WGS) entry which is preliminary data.</text>
</comment>
<dbReference type="Proteomes" id="UP000309676">
    <property type="component" value="Unassembled WGS sequence"/>
</dbReference>
<reference evidence="1 2" key="1">
    <citation type="submission" date="2019-05" db="EMBL/GenBank/DDBJ databases">
        <authorList>
            <person name="Narsing Rao M.P."/>
            <person name="Li W.J."/>
        </authorList>
    </citation>
    <scope>NUCLEOTIDE SEQUENCE [LARGE SCALE GENOMIC DNA]</scope>
    <source>
        <strain evidence="1 2">SYSU_K30003</strain>
    </source>
</reference>
<dbReference type="AlphaFoldDB" id="A0A5R9FY29"/>
<name>A0A5R9FY29_9BACL</name>
<evidence type="ECO:0008006" key="3">
    <source>
        <dbReference type="Google" id="ProtNLM"/>
    </source>
</evidence>
<sequence length="68" mass="7284">MARDKRNNPAGEALLASYNDVASGEAGDEAGAAETREQIKDDYFSGGNDVTFLRDGEDLGKNDGYRPT</sequence>
<dbReference type="EMBL" id="VCIW01000037">
    <property type="protein sequence ID" value="TLS48391.1"/>
    <property type="molecule type" value="Genomic_DNA"/>
</dbReference>
<accession>A0A5R9FY29</accession>
<dbReference type="RefSeq" id="WP_138198183.1">
    <property type="nucleotide sequence ID" value="NZ_VCIW01000037.1"/>
</dbReference>
<evidence type="ECO:0000313" key="2">
    <source>
        <dbReference type="Proteomes" id="UP000309676"/>
    </source>
</evidence>
<evidence type="ECO:0000313" key="1">
    <source>
        <dbReference type="EMBL" id="TLS48391.1"/>
    </source>
</evidence>
<keyword evidence="2" id="KW-1185">Reference proteome</keyword>
<organism evidence="1 2">
    <name type="scientific">Paenibacillus antri</name>
    <dbReference type="NCBI Taxonomy" id="2582848"/>
    <lineage>
        <taxon>Bacteria</taxon>
        <taxon>Bacillati</taxon>
        <taxon>Bacillota</taxon>
        <taxon>Bacilli</taxon>
        <taxon>Bacillales</taxon>
        <taxon>Paenibacillaceae</taxon>
        <taxon>Paenibacillus</taxon>
    </lineage>
</organism>
<proteinExistence type="predicted"/>